<dbReference type="AlphaFoldDB" id="A0ABD0Y8W2"/>
<evidence type="ECO:0000256" key="1">
    <source>
        <dbReference type="SAM" id="MobiDB-lite"/>
    </source>
</evidence>
<dbReference type="Proteomes" id="UP001558652">
    <property type="component" value="Unassembled WGS sequence"/>
</dbReference>
<keyword evidence="3" id="KW-1185">Reference proteome</keyword>
<comment type="caution">
    <text evidence="2">The sequence shown here is derived from an EMBL/GenBank/DDBJ whole genome shotgun (WGS) entry which is preliminary data.</text>
</comment>
<protein>
    <submittedName>
        <fullName evidence="2">Uncharacterized protein</fullName>
    </submittedName>
</protein>
<name>A0ABD0Y8W2_9HEMI</name>
<proteinExistence type="predicted"/>
<feature type="region of interest" description="Disordered" evidence="1">
    <location>
        <begin position="42"/>
        <end position="114"/>
    </location>
</feature>
<evidence type="ECO:0000313" key="3">
    <source>
        <dbReference type="Proteomes" id="UP001558652"/>
    </source>
</evidence>
<reference evidence="2 3" key="1">
    <citation type="submission" date="2024-07" db="EMBL/GenBank/DDBJ databases">
        <title>Chromosome-level genome assembly of the water stick insect Ranatra chinensis (Heteroptera: Nepidae).</title>
        <authorList>
            <person name="Liu X."/>
        </authorList>
    </citation>
    <scope>NUCLEOTIDE SEQUENCE [LARGE SCALE GENOMIC DNA]</scope>
    <source>
        <strain evidence="2">Cailab_2021Rc</strain>
        <tissue evidence="2">Muscle</tissue>
    </source>
</reference>
<sequence length="189" mass="20746">MAFKRRNMLYENKKQETTEIGTSPYRLFCPLASDVSLGGAGGLLPVSQTDDERPGADDGHLEPGDQQECGTGPLTGPGQDAASGTVAEFRGHITGTTDMRDLSEHGRWRDGTGDDKIKKIYGARRAENRRRTAEQILRAGGRNFSPHHAASDITRCWEGERGDRSYSSPASHQAAAHPWRQVQNCRAVR</sequence>
<organism evidence="2 3">
    <name type="scientific">Ranatra chinensis</name>
    <dbReference type="NCBI Taxonomy" id="642074"/>
    <lineage>
        <taxon>Eukaryota</taxon>
        <taxon>Metazoa</taxon>
        <taxon>Ecdysozoa</taxon>
        <taxon>Arthropoda</taxon>
        <taxon>Hexapoda</taxon>
        <taxon>Insecta</taxon>
        <taxon>Pterygota</taxon>
        <taxon>Neoptera</taxon>
        <taxon>Paraneoptera</taxon>
        <taxon>Hemiptera</taxon>
        <taxon>Heteroptera</taxon>
        <taxon>Panheteroptera</taxon>
        <taxon>Nepomorpha</taxon>
        <taxon>Nepidae</taxon>
        <taxon>Ranatrinae</taxon>
        <taxon>Ranatra</taxon>
    </lineage>
</organism>
<feature type="compositionally biased region" description="Basic and acidic residues" evidence="1">
    <location>
        <begin position="98"/>
        <end position="114"/>
    </location>
</feature>
<feature type="region of interest" description="Disordered" evidence="1">
    <location>
        <begin position="160"/>
        <end position="189"/>
    </location>
</feature>
<gene>
    <name evidence="2" type="ORF">AAG570_001569</name>
</gene>
<feature type="compositionally biased region" description="Basic and acidic residues" evidence="1">
    <location>
        <begin position="50"/>
        <end position="63"/>
    </location>
</feature>
<dbReference type="EMBL" id="JBFDAA010000011">
    <property type="protein sequence ID" value="KAL1123798.1"/>
    <property type="molecule type" value="Genomic_DNA"/>
</dbReference>
<accession>A0ABD0Y8W2</accession>
<evidence type="ECO:0000313" key="2">
    <source>
        <dbReference type="EMBL" id="KAL1123798.1"/>
    </source>
</evidence>
<feature type="compositionally biased region" description="Low complexity" evidence="1">
    <location>
        <begin position="165"/>
        <end position="178"/>
    </location>
</feature>